<gene>
    <name evidence="2" type="ORF">DFP98_13030</name>
</gene>
<dbReference type="Pfam" id="PF00762">
    <property type="entry name" value="Ferrochelatase"/>
    <property type="match status" value="1"/>
</dbReference>
<evidence type="ECO:0000313" key="3">
    <source>
        <dbReference type="Proteomes" id="UP000256977"/>
    </source>
</evidence>
<dbReference type="PANTHER" id="PTHR11108">
    <property type="entry name" value="FERROCHELATASE"/>
    <property type="match status" value="1"/>
</dbReference>
<dbReference type="SUPFAM" id="SSF53800">
    <property type="entry name" value="Chelatase"/>
    <property type="match status" value="1"/>
</dbReference>
<dbReference type="RefSeq" id="WP_116064160.1">
    <property type="nucleotide sequence ID" value="NZ_QRDZ01000030.1"/>
</dbReference>
<protein>
    <submittedName>
        <fullName evidence="2">Ferrochelatase</fullName>
    </submittedName>
</protein>
<name>A0A3D9IFI2_9BACL</name>
<dbReference type="EMBL" id="QRDZ01000030">
    <property type="protein sequence ID" value="RED60508.1"/>
    <property type="molecule type" value="Genomic_DNA"/>
</dbReference>
<dbReference type="PANTHER" id="PTHR11108:SF1">
    <property type="entry name" value="FERROCHELATASE, MITOCHONDRIAL"/>
    <property type="match status" value="1"/>
</dbReference>
<evidence type="ECO:0000256" key="1">
    <source>
        <dbReference type="RuleBase" id="RU004185"/>
    </source>
</evidence>
<comment type="caution">
    <text evidence="2">The sequence shown here is derived from an EMBL/GenBank/DDBJ whole genome shotgun (WGS) entry which is preliminary data.</text>
</comment>
<keyword evidence="3" id="KW-1185">Reference proteome</keyword>
<dbReference type="GO" id="GO:0006783">
    <property type="term" value="P:heme biosynthetic process"/>
    <property type="evidence" value="ECO:0007669"/>
    <property type="project" value="InterPro"/>
</dbReference>
<comment type="similarity">
    <text evidence="1">Belongs to the ferrochelatase family.</text>
</comment>
<sequence>MKAVLLLSYASLQSIDDVPAFYTHLFHGKTPPPEMMMAAMSRFRSIGTADPLGSVTSRLAAALEQRLSLYLNEEVRVYQTAKHTSPFVEETTRQIVADGATRLYTFPMSPLYSRTGTAAYHLRVRKKLASLDTEIPVDEINHWHLYPAVVQALARRLRTALQWISAANRPKTTVLFTAHSQPGLPSANMEFIAAFREMAAAVAAEACWNHWRLAYRSPGSPPQKWLGPDILEAIRDIAATEGKAVVVCDLLSLIENVEAVFDCRIHSHNEASSYGLEFAATEFLNDAADYVDALVGCIAERMS</sequence>
<dbReference type="InterPro" id="IPR001015">
    <property type="entry name" value="Ferrochelatase"/>
</dbReference>
<evidence type="ECO:0000313" key="2">
    <source>
        <dbReference type="EMBL" id="RED60508.1"/>
    </source>
</evidence>
<dbReference type="OrthoDB" id="2838298at2"/>
<dbReference type="Proteomes" id="UP000256977">
    <property type="component" value="Unassembled WGS sequence"/>
</dbReference>
<accession>A0A3D9IFI2</accession>
<dbReference type="AlphaFoldDB" id="A0A3D9IFI2"/>
<dbReference type="Gene3D" id="3.40.50.1400">
    <property type="match status" value="2"/>
</dbReference>
<proteinExistence type="inferred from homology"/>
<dbReference type="GO" id="GO:0004325">
    <property type="term" value="F:ferrochelatase activity"/>
    <property type="evidence" value="ECO:0007669"/>
    <property type="project" value="InterPro"/>
</dbReference>
<organism evidence="2 3">
    <name type="scientific">Cohnella phaseoli</name>
    <dbReference type="NCBI Taxonomy" id="456490"/>
    <lineage>
        <taxon>Bacteria</taxon>
        <taxon>Bacillati</taxon>
        <taxon>Bacillota</taxon>
        <taxon>Bacilli</taxon>
        <taxon>Bacillales</taxon>
        <taxon>Paenibacillaceae</taxon>
        <taxon>Cohnella</taxon>
    </lineage>
</organism>
<reference evidence="2 3" key="1">
    <citation type="submission" date="2018-07" db="EMBL/GenBank/DDBJ databases">
        <title>Genomic Encyclopedia of Type Strains, Phase III (KMG-III): the genomes of soil and plant-associated and newly described type strains.</title>
        <authorList>
            <person name="Whitman W."/>
        </authorList>
    </citation>
    <scope>NUCLEOTIDE SEQUENCE [LARGE SCALE GENOMIC DNA]</scope>
    <source>
        <strain evidence="2 3">CECT 7287</strain>
    </source>
</reference>